<feature type="transmembrane region" description="Helical" evidence="1">
    <location>
        <begin position="113"/>
        <end position="132"/>
    </location>
</feature>
<keyword evidence="1" id="KW-0472">Membrane</keyword>
<dbReference type="OrthoDB" id="8363003at2"/>
<comment type="caution">
    <text evidence="2">The sequence shown here is derived from an EMBL/GenBank/DDBJ whole genome shotgun (WGS) entry which is preliminary data.</text>
</comment>
<feature type="transmembrane region" description="Helical" evidence="1">
    <location>
        <begin position="224"/>
        <end position="241"/>
    </location>
</feature>
<dbReference type="PATRIC" id="fig|106592.7.peg.5047"/>
<organism evidence="2 3">
    <name type="scientific">Ensifer adhaerens</name>
    <name type="common">Sinorhizobium morelense</name>
    <dbReference type="NCBI Taxonomy" id="106592"/>
    <lineage>
        <taxon>Bacteria</taxon>
        <taxon>Pseudomonadati</taxon>
        <taxon>Pseudomonadota</taxon>
        <taxon>Alphaproteobacteria</taxon>
        <taxon>Hyphomicrobiales</taxon>
        <taxon>Rhizobiaceae</taxon>
        <taxon>Sinorhizobium/Ensifer group</taxon>
        <taxon>Ensifer</taxon>
    </lineage>
</organism>
<dbReference type="EMBL" id="LGAP01000032">
    <property type="protein sequence ID" value="KOF13920.1"/>
    <property type="molecule type" value="Genomic_DNA"/>
</dbReference>
<dbReference type="Proteomes" id="UP000037425">
    <property type="component" value="Unassembled WGS sequence"/>
</dbReference>
<protein>
    <submittedName>
        <fullName evidence="2">Uncharacterized protein</fullName>
    </submittedName>
</protein>
<sequence>MGQSPQEALVIGIGAVSLAAFLLAGLCQLLRIGRVWRALLVPGVFLAAYFMAYGKVPSFPPVGAVNKIFYIALLGTVLGLMVDLAGKPRLASLLMALQPVAAALYIGEARLRAAPIEVLGAAAAGFAAMWLMRRHREVSTGEEGMRRALVLAIAALGFAPIALLGASSASLQLCLIFAFAVLATLVWNLRNDDYAFGTSSLLGGAGGMIAVVYAVTLITRKTDLLALAVWSLIFLVPSLSDRLPWVATRKGKVVRLVAFALFCAVPAVCATAIAVLSYGSSFPI</sequence>
<feature type="transmembrane region" description="Helical" evidence="1">
    <location>
        <begin position="201"/>
        <end position="218"/>
    </location>
</feature>
<reference evidence="3" key="1">
    <citation type="submission" date="2015-07" db="EMBL/GenBank/DDBJ databases">
        <title>Whole genome sequence of an Ensifer adhaerens strain isolated from a cave pool in the Wind Cave National Park.</title>
        <authorList>
            <person name="Eng W.W.H."/>
            <person name="Gan H.M."/>
            <person name="Barton H.A."/>
            <person name="Savka M.A."/>
        </authorList>
    </citation>
    <scope>NUCLEOTIDE SEQUENCE [LARGE SCALE GENOMIC DNA]</scope>
    <source>
        <strain evidence="3">SD006</strain>
    </source>
</reference>
<feature type="transmembrane region" description="Helical" evidence="1">
    <location>
        <begin position="90"/>
        <end position="107"/>
    </location>
</feature>
<evidence type="ECO:0000256" key="1">
    <source>
        <dbReference type="SAM" id="Phobius"/>
    </source>
</evidence>
<feature type="transmembrane region" description="Helical" evidence="1">
    <location>
        <begin position="144"/>
        <end position="163"/>
    </location>
</feature>
<proteinExistence type="predicted"/>
<evidence type="ECO:0000313" key="3">
    <source>
        <dbReference type="Proteomes" id="UP000037425"/>
    </source>
</evidence>
<dbReference type="AlphaFoldDB" id="A0A0L8BH87"/>
<feature type="transmembrane region" description="Helical" evidence="1">
    <location>
        <begin position="169"/>
        <end position="189"/>
    </location>
</feature>
<feature type="transmembrane region" description="Helical" evidence="1">
    <location>
        <begin position="38"/>
        <end position="56"/>
    </location>
</feature>
<feature type="transmembrane region" description="Helical" evidence="1">
    <location>
        <begin position="68"/>
        <end position="85"/>
    </location>
</feature>
<accession>A0A0L8BH87</accession>
<evidence type="ECO:0000313" key="2">
    <source>
        <dbReference type="EMBL" id="KOF13920.1"/>
    </source>
</evidence>
<keyword evidence="1" id="KW-1133">Transmembrane helix</keyword>
<feature type="transmembrane region" description="Helical" evidence="1">
    <location>
        <begin position="253"/>
        <end position="278"/>
    </location>
</feature>
<name>A0A0L8BH87_ENSAD</name>
<feature type="transmembrane region" description="Helical" evidence="1">
    <location>
        <begin position="6"/>
        <end position="26"/>
    </location>
</feature>
<keyword evidence="1" id="KW-0812">Transmembrane</keyword>
<gene>
    <name evidence="2" type="ORF">AC244_29450</name>
</gene>